<dbReference type="AlphaFoldDB" id="A0A0P7HVV0"/>
<dbReference type="InterPro" id="IPR038693">
    <property type="entry name" value="PaaB_sf"/>
</dbReference>
<dbReference type="Pfam" id="PF06243">
    <property type="entry name" value="PaaB"/>
    <property type="match status" value="1"/>
</dbReference>
<organism evidence="2 3">
    <name type="scientific">Halolamina pelagica</name>
    <dbReference type="NCBI Taxonomy" id="699431"/>
    <lineage>
        <taxon>Archaea</taxon>
        <taxon>Methanobacteriati</taxon>
        <taxon>Methanobacteriota</taxon>
        <taxon>Stenosarchaea group</taxon>
        <taxon>Halobacteria</taxon>
        <taxon>Halobacteriales</taxon>
        <taxon>Haloferacaceae</taxon>
    </lineage>
</organism>
<comment type="caution">
    <text evidence="2">The sequence shown here is derived from an EMBL/GenBank/DDBJ whole genome shotgun (WGS) entry which is preliminary data.</text>
</comment>
<feature type="region of interest" description="Disordered" evidence="1">
    <location>
        <begin position="1"/>
        <end position="22"/>
    </location>
</feature>
<dbReference type="Proteomes" id="UP000050535">
    <property type="component" value="Unassembled WGS sequence"/>
</dbReference>
<evidence type="ECO:0000313" key="3">
    <source>
        <dbReference type="Proteomes" id="UP000050535"/>
    </source>
</evidence>
<keyword evidence="3" id="KW-1185">Reference proteome</keyword>
<dbReference type="EMBL" id="LGUC01000001">
    <property type="protein sequence ID" value="KPN31053.1"/>
    <property type="molecule type" value="Genomic_DNA"/>
</dbReference>
<accession>A0A0P7HVV0</accession>
<reference evidence="3" key="1">
    <citation type="submission" date="2013-11" db="EMBL/GenBank/DDBJ databases">
        <authorList>
            <person name="Hoang H.T."/>
            <person name="Killian M.L."/>
            <person name="Madson D.M."/>
            <person name="Arruda P.H.E."/>
            <person name="Sun D."/>
            <person name="Schwartz K.J."/>
            <person name="Yoon K."/>
        </authorList>
    </citation>
    <scope>NUCLEOTIDE SEQUENCE [LARGE SCALE GENOMIC DNA]</scope>
    <source>
        <strain evidence="3">CDK2</strain>
    </source>
</reference>
<proteinExistence type="predicted"/>
<sequence>MGRPQERVSGVYGDEDAGPVDGETDWEVFKQAKAGGYHEHCGDVTADGVDAAKAAADEAYGEDDPNSLWLVQSRYVGEITDEEVAFGGTTNKAYRFAQTYNVDPAAEEVAASETEQIEAERQRGDS</sequence>
<name>A0A0P7HVV0_9EURY</name>
<dbReference type="Gene3D" id="3.10.20.520">
    <property type="entry name" value="Phenylacetic acid degradation B"/>
    <property type="match status" value="1"/>
</dbReference>
<dbReference type="InterPro" id="IPR009359">
    <property type="entry name" value="PaaB"/>
</dbReference>
<feature type="compositionally biased region" description="Acidic residues" evidence="1">
    <location>
        <begin position="13"/>
        <end position="22"/>
    </location>
</feature>
<evidence type="ECO:0000313" key="2">
    <source>
        <dbReference type="EMBL" id="KPN31053.1"/>
    </source>
</evidence>
<gene>
    <name evidence="2" type="ORF">SY89_01795</name>
</gene>
<protein>
    <submittedName>
        <fullName evidence="2">Phenylacetate-CoA oxygenase subunit PaaB</fullName>
    </submittedName>
</protein>
<dbReference type="STRING" id="699431.SY89_01795"/>
<feature type="region of interest" description="Disordered" evidence="1">
    <location>
        <begin position="107"/>
        <end position="126"/>
    </location>
</feature>
<evidence type="ECO:0000256" key="1">
    <source>
        <dbReference type="SAM" id="MobiDB-lite"/>
    </source>
</evidence>